<dbReference type="PANTHER" id="PTHR14218">
    <property type="entry name" value="PROTEASE S8 TRIPEPTIDYL PEPTIDASE I CLN2"/>
    <property type="match status" value="1"/>
</dbReference>
<evidence type="ECO:0000256" key="4">
    <source>
        <dbReference type="ARBA" id="ARBA00012462"/>
    </source>
</evidence>
<evidence type="ECO:0000256" key="11">
    <source>
        <dbReference type="ARBA" id="ARBA00022837"/>
    </source>
</evidence>
<accession>A0A1X6NDK0</accession>
<reference evidence="18 19" key="1">
    <citation type="submission" date="2017-04" db="EMBL/GenBank/DDBJ databases">
        <title>Genome Sequence of the Model Brown-Rot Fungus Postia placenta SB12.</title>
        <authorList>
            <consortium name="DOE Joint Genome Institute"/>
            <person name="Gaskell J."/>
            <person name="Kersten P."/>
            <person name="Larrondo L.F."/>
            <person name="Canessa P."/>
            <person name="Martinez D."/>
            <person name="Hibbett D."/>
            <person name="Schmoll M."/>
            <person name="Kubicek C.P."/>
            <person name="Martinez A.T."/>
            <person name="Yadav J."/>
            <person name="Master E."/>
            <person name="Magnuson J.K."/>
            <person name="James T."/>
            <person name="Yaver D."/>
            <person name="Berka R."/>
            <person name="Labutti K."/>
            <person name="Lipzen A."/>
            <person name="Aerts A."/>
            <person name="Barry K."/>
            <person name="Henrissat B."/>
            <person name="Blanchette R."/>
            <person name="Grigoriev I."/>
            <person name="Cullen D."/>
        </authorList>
    </citation>
    <scope>NUCLEOTIDE SEQUENCE [LARGE SCALE GENOMIC DNA]</scope>
    <source>
        <strain evidence="18 19">MAD-698-R-SB12</strain>
    </source>
</reference>
<dbReference type="GeneID" id="36326803"/>
<evidence type="ECO:0000256" key="8">
    <source>
        <dbReference type="ARBA" id="ARBA00022729"/>
    </source>
</evidence>
<keyword evidence="7 15" id="KW-0479">Metal-binding</keyword>
<dbReference type="CDD" id="cd04056">
    <property type="entry name" value="Peptidases_S53"/>
    <property type="match status" value="1"/>
</dbReference>
<evidence type="ECO:0000313" key="18">
    <source>
        <dbReference type="EMBL" id="OSX66654.1"/>
    </source>
</evidence>
<evidence type="ECO:0000256" key="12">
    <source>
        <dbReference type="ARBA" id="ARBA00023026"/>
    </source>
</evidence>
<evidence type="ECO:0000256" key="1">
    <source>
        <dbReference type="ARBA" id="ARBA00001910"/>
    </source>
</evidence>
<evidence type="ECO:0000256" key="6">
    <source>
        <dbReference type="ARBA" id="ARBA00022670"/>
    </source>
</evidence>
<keyword evidence="10 15" id="KW-0720">Serine protease</keyword>
<dbReference type="FunFam" id="3.40.50.200:FF:000015">
    <property type="entry name" value="Tripeptidyl peptidase A"/>
    <property type="match status" value="1"/>
</dbReference>
<dbReference type="Pfam" id="PF00082">
    <property type="entry name" value="Peptidase_S8"/>
    <property type="match status" value="1"/>
</dbReference>
<evidence type="ECO:0000256" key="10">
    <source>
        <dbReference type="ARBA" id="ARBA00022825"/>
    </source>
</evidence>
<dbReference type="GO" id="GO:0004252">
    <property type="term" value="F:serine-type endopeptidase activity"/>
    <property type="evidence" value="ECO:0007669"/>
    <property type="project" value="UniProtKB-UniRule"/>
</dbReference>
<dbReference type="InterPro" id="IPR000209">
    <property type="entry name" value="Peptidase_S8/S53_dom"/>
</dbReference>
<dbReference type="InterPro" id="IPR030400">
    <property type="entry name" value="Sedolisin_dom"/>
</dbReference>
<keyword evidence="13" id="KW-0865">Zymogen</keyword>
<feature type="active site" description="Charge relay system" evidence="15">
    <location>
        <position position="288"/>
    </location>
</feature>
<dbReference type="InterPro" id="IPR050819">
    <property type="entry name" value="Tripeptidyl-peptidase_I"/>
</dbReference>
<feature type="binding site" evidence="15">
    <location>
        <position position="548"/>
    </location>
    <ligand>
        <name>Ca(2+)</name>
        <dbReference type="ChEBI" id="CHEBI:29108"/>
    </ligand>
</feature>
<evidence type="ECO:0000256" key="13">
    <source>
        <dbReference type="ARBA" id="ARBA00023145"/>
    </source>
</evidence>
<feature type="active site" description="Charge relay system" evidence="15">
    <location>
        <position position="292"/>
    </location>
</feature>
<organism evidence="18 19">
    <name type="scientific">Postia placenta MAD-698-R-SB12</name>
    <dbReference type="NCBI Taxonomy" id="670580"/>
    <lineage>
        <taxon>Eukaryota</taxon>
        <taxon>Fungi</taxon>
        <taxon>Dikarya</taxon>
        <taxon>Basidiomycota</taxon>
        <taxon>Agaricomycotina</taxon>
        <taxon>Agaricomycetes</taxon>
        <taxon>Polyporales</taxon>
        <taxon>Adustoporiaceae</taxon>
        <taxon>Rhodonia</taxon>
    </lineage>
</organism>
<comment type="function">
    <text evidence="2">Secreted tripeptidyl-peptidase which degrades proteins at acidic pHs and is involved in virulence.</text>
</comment>
<feature type="chain" id="PRO_5010889097" description="tripeptidyl-peptidase II" evidence="16">
    <location>
        <begin position="20"/>
        <end position="569"/>
    </location>
</feature>
<evidence type="ECO:0000313" key="19">
    <source>
        <dbReference type="Proteomes" id="UP000194127"/>
    </source>
</evidence>
<evidence type="ECO:0000256" key="9">
    <source>
        <dbReference type="ARBA" id="ARBA00022801"/>
    </source>
</evidence>
<dbReference type="PROSITE" id="PS51695">
    <property type="entry name" value="SEDOLISIN"/>
    <property type="match status" value="1"/>
</dbReference>
<dbReference type="Proteomes" id="UP000194127">
    <property type="component" value="Unassembled WGS sequence"/>
</dbReference>
<gene>
    <name evidence="18" type="ORF">POSPLADRAFT_1064822</name>
</gene>
<name>A0A1X6NDK0_9APHY</name>
<dbReference type="Gene3D" id="3.40.50.200">
    <property type="entry name" value="Peptidase S8/S53 domain"/>
    <property type="match status" value="1"/>
</dbReference>
<dbReference type="GO" id="GO:0008240">
    <property type="term" value="F:tripeptidyl-peptidase activity"/>
    <property type="evidence" value="ECO:0007669"/>
    <property type="project" value="UniProtKB-EC"/>
</dbReference>
<keyword evidence="6 15" id="KW-0645">Protease</keyword>
<dbReference type="SUPFAM" id="SSF54897">
    <property type="entry name" value="Protease propeptides/inhibitors"/>
    <property type="match status" value="1"/>
</dbReference>
<dbReference type="OrthoDB" id="409122at2759"/>
<dbReference type="CDD" id="cd11377">
    <property type="entry name" value="Pro-peptidase_S53"/>
    <property type="match status" value="1"/>
</dbReference>
<dbReference type="SMART" id="SM00944">
    <property type="entry name" value="Pro-kuma_activ"/>
    <property type="match status" value="1"/>
</dbReference>
<keyword evidence="14" id="KW-0325">Glycoprotein</keyword>
<evidence type="ECO:0000256" key="14">
    <source>
        <dbReference type="ARBA" id="ARBA00023180"/>
    </source>
</evidence>
<sequence>MFLFPVGLVLSALLTTASCTPASTGLHVLGRRDSPPSGFTFVGAASPDSVLNLRIALTQSDPAALEEALYDVSTPSSSNYKQYLSKEDVSAFVAPSPEAVSAVNAWLQENDITAKTLTPAGDWVEVQIPVSKANEIFNADYSVFKHESTGKQTIRTLSYSIPEELTDHVAIVHPTTTFVFPTYKASLPAFRKVSSRAANTGVIDTASSCADTITPACLQSLYNLPSTPATQTSNTLGVSGFSDQYANQADLATFLETYRTDMSSDTTFTVETLDGGSDPQDGSDAGDEANLDTQYTVGLATDVPVVFISVGENTNDGDLDGFLDIINYLLAQDAPPQVLTTSYGSSESDVPIAMAENLCNAYAQLGARGVSILFASGDGGVSGPQDSLFCWDFVPTFPSGCPYLTSVGATTGISPETAADFSSGGFSNYWGVPSYQQSAVSGYLSYLGDTYSGRYNASGRGYPDVSAQGENFNIVLDQDVESVSGTSCASPTFASVIALLNDELIAAGKSPLGFLNPWLYSTAASSLNDVTSGDNPGCFSDGFSATTGWDPVTGLGTPDYTSLRTAAGL</sequence>
<keyword evidence="8 16" id="KW-0732">Signal</keyword>
<dbReference type="PANTHER" id="PTHR14218:SF10">
    <property type="entry name" value="PEPTIDASE S53 DOMAIN-CONTAINING PROTEIN"/>
    <property type="match status" value="1"/>
</dbReference>
<proteinExistence type="predicted"/>
<keyword evidence="19" id="KW-1185">Reference proteome</keyword>
<dbReference type="SUPFAM" id="SSF52743">
    <property type="entry name" value="Subtilisin-like"/>
    <property type="match status" value="1"/>
</dbReference>
<keyword evidence="12" id="KW-0843">Virulence</keyword>
<keyword evidence="11 15" id="KW-0106">Calcium</keyword>
<dbReference type="EMBL" id="KZ110592">
    <property type="protein sequence ID" value="OSX66654.1"/>
    <property type="molecule type" value="Genomic_DNA"/>
</dbReference>
<protein>
    <recommendedName>
        <fullName evidence="4">tripeptidyl-peptidase II</fullName>
        <ecNumber evidence="4">3.4.14.10</ecNumber>
    </recommendedName>
</protein>
<keyword evidence="5" id="KW-0964">Secreted</keyword>
<comment type="cofactor">
    <cofactor evidence="15">
        <name>Ca(2+)</name>
        <dbReference type="ChEBI" id="CHEBI:29108"/>
    </cofactor>
    <text evidence="15">Binds 1 Ca(2+) ion per subunit.</text>
</comment>
<evidence type="ECO:0000256" key="16">
    <source>
        <dbReference type="SAM" id="SignalP"/>
    </source>
</evidence>
<dbReference type="GO" id="GO:0046872">
    <property type="term" value="F:metal ion binding"/>
    <property type="evidence" value="ECO:0007669"/>
    <property type="project" value="UniProtKB-UniRule"/>
</dbReference>
<evidence type="ECO:0000256" key="2">
    <source>
        <dbReference type="ARBA" id="ARBA00002451"/>
    </source>
</evidence>
<dbReference type="GO" id="GO:0006508">
    <property type="term" value="P:proteolysis"/>
    <property type="evidence" value="ECO:0007669"/>
    <property type="project" value="UniProtKB-KW"/>
</dbReference>
<dbReference type="EC" id="3.4.14.10" evidence="4"/>
<dbReference type="InterPro" id="IPR015366">
    <property type="entry name" value="S53_propep"/>
</dbReference>
<comment type="subcellular location">
    <subcellularLocation>
        <location evidence="3">Secreted</location>
        <location evidence="3">Extracellular space</location>
    </subcellularLocation>
</comment>
<dbReference type="Pfam" id="PF09286">
    <property type="entry name" value="Pro-kuma_activ"/>
    <property type="match status" value="1"/>
</dbReference>
<keyword evidence="9 15" id="KW-0378">Hydrolase</keyword>
<evidence type="ECO:0000256" key="3">
    <source>
        <dbReference type="ARBA" id="ARBA00004239"/>
    </source>
</evidence>
<feature type="domain" description="Peptidase S53" evidence="17">
    <location>
        <begin position="212"/>
        <end position="569"/>
    </location>
</feature>
<evidence type="ECO:0000256" key="15">
    <source>
        <dbReference type="PROSITE-ProRule" id="PRU01032"/>
    </source>
</evidence>
<feature type="binding site" evidence="15">
    <location>
        <position position="529"/>
    </location>
    <ligand>
        <name>Ca(2+)</name>
        <dbReference type="ChEBI" id="CHEBI:29108"/>
    </ligand>
</feature>
<evidence type="ECO:0000256" key="7">
    <source>
        <dbReference type="ARBA" id="ARBA00022723"/>
    </source>
</evidence>
<dbReference type="GO" id="GO:0005576">
    <property type="term" value="C:extracellular region"/>
    <property type="evidence" value="ECO:0007669"/>
    <property type="project" value="UniProtKB-SubCell"/>
</dbReference>
<dbReference type="RefSeq" id="XP_024343448.1">
    <property type="nucleotide sequence ID" value="XM_024481853.1"/>
</dbReference>
<feature type="signal peptide" evidence="16">
    <location>
        <begin position="1"/>
        <end position="19"/>
    </location>
</feature>
<feature type="binding site" evidence="15">
    <location>
        <position position="550"/>
    </location>
    <ligand>
        <name>Ca(2+)</name>
        <dbReference type="ChEBI" id="CHEBI:29108"/>
    </ligand>
</feature>
<dbReference type="AlphaFoldDB" id="A0A1X6NDK0"/>
<dbReference type="InterPro" id="IPR036852">
    <property type="entry name" value="Peptidase_S8/S53_dom_sf"/>
</dbReference>
<evidence type="ECO:0000259" key="17">
    <source>
        <dbReference type="PROSITE" id="PS51695"/>
    </source>
</evidence>
<dbReference type="STRING" id="670580.A0A1X6NDK0"/>
<feature type="active site" description="Charge relay system" evidence="15">
    <location>
        <position position="487"/>
    </location>
</feature>
<feature type="binding site" evidence="15">
    <location>
        <position position="530"/>
    </location>
    <ligand>
        <name>Ca(2+)</name>
        <dbReference type="ChEBI" id="CHEBI:29108"/>
    </ligand>
</feature>
<evidence type="ECO:0000256" key="5">
    <source>
        <dbReference type="ARBA" id="ARBA00022525"/>
    </source>
</evidence>
<comment type="catalytic activity">
    <reaction evidence="1">
        <text>Release of an N-terminal tripeptide from a polypeptide.</text>
        <dbReference type="EC" id="3.4.14.10"/>
    </reaction>
</comment>